<protein>
    <submittedName>
        <fullName evidence="3">PPM-type phosphatase domain-containing protein</fullName>
    </submittedName>
</protein>
<dbReference type="PANTHER" id="PTHR21586">
    <property type="entry name" value="TIPA"/>
    <property type="match status" value="1"/>
</dbReference>
<name>A0A915KAF9_ROMCU</name>
<organism evidence="2 3">
    <name type="scientific">Romanomermis culicivorax</name>
    <name type="common">Nematode worm</name>
    <dbReference type="NCBI Taxonomy" id="13658"/>
    <lineage>
        <taxon>Eukaryota</taxon>
        <taxon>Metazoa</taxon>
        <taxon>Ecdysozoa</taxon>
        <taxon>Nematoda</taxon>
        <taxon>Enoplea</taxon>
        <taxon>Dorylaimia</taxon>
        <taxon>Mermithida</taxon>
        <taxon>Mermithoidea</taxon>
        <taxon>Mermithidae</taxon>
        <taxon>Romanomermis</taxon>
    </lineage>
</organism>
<dbReference type="Proteomes" id="UP000887565">
    <property type="component" value="Unplaced"/>
</dbReference>
<accession>A0A915KAF9</accession>
<keyword evidence="2" id="KW-1185">Reference proteome</keyword>
<dbReference type="InterPro" id="IPR053287">
    <property type="entry name" value="PP2C-like_domain"/>
</dbReference>
<feature type="region of interest" description="Disordered" evidence="1">
    <location>
        <begin position="63"/>
        <end position="87"/>
    </location>
</feature>
<dbReference type="PANTHER" id="PTHR21586:SF0">
    <property type="entry name" value="PP2C-LIKE DOMAIN-CONTAINING PROTEIN CG9801"/>
    <property type="match status" value="1"/>
</dbReference>
<dbReference type="AlphaFoldDB" id="A0A915KAF9"/>
<proteinExistence type="predicted"/>
<evidence type="ECO:0000256" key="1">
    <source>
        <dbReference type="SAM" id="MobiDB-lite"/>
    </source>
</evidence>
<evidence type="ECO:0000313" key="3">
    <source>
        <dbReference type="WBParaSite" id="nRc.2.0.1.t35105-RA"/>
    </source>
</evidence>
<feature type="compositionally biased region" description="Basic and acidic residues" evidence="1">
    <location>
        <begin position="77"/>
        <end position="87"/>
    </location>
</feature>
<dbReference type="WBParaSite" id="nRc.2.0.1.t35105-RA">
    <property type="protein sequence ID" value="nRc.2.0.1.t35105-RA"/>
    <property type="gene ID" value="nRc.2.0.1.g35105"/>
</dbReference>
<sequence>MPTIKETFYGIFRQFSSTDDYTDGGVDVFSPTENFVAVGPKHQQQQQQIFSYQQNAYQSLPRRRNNKNANNNGHQKHNGEETLNHSENNKLEPLDLCSTTQTTINSRRRKASESDKVLDIPATDRSDNSENCCFIKKYLSGKGRRRAQPEVYCGKTGIDLPVLKLESLKPKILSAYTGPDGGLTNVSPIRNKGPMINLANLDDELCISLETDCMLSTIKNRHCQSIDEVNLRQSGPKNNSEEEDLSPLSSINNLSAAYCNDLDITRQKSNHQSGPSNIHPADWYSYSDFAYGLSTSLYERNPITRVRAGNPIADVFGVVARENNCILALADGVNWGEKSRLAARSAVRGALDYLSASLYAKNGEICVSSTL</sequence>
<evidence type="ECO:0000313" key="2">
    <source>
        <dbReference type="Proteomes" id="UP000887565"/>
    </source>
</evidence>
<reference evidence="3" key="1">
    <citation type="submission" date="2022-11" db="UniProtKB">
        <authorList>
            <consortium name="WormBaseParasite"/>
        </authorList>
    </citation>
    <scope>IDENTIFICATION</scope>
</reference>